<proteinExistence type="predicted"/>
<dbReference type="AlphaFoldDB" id="A0AA43ZC92"/>
<dbReference type="RefSeq" id="WP_167125960.1">
    <property type="nucleotide sequence ID" value="NZ_JAANCM010000001.1"/>
</dbReference>
<evidence type="ECO:0008006" key="4">
    <source>
        <dbReference type="Google" id="ProtNLM"/>
    </source>
</evidence>
<gene>
    <name evidence="2" type="ORF">G8E10_00570</name>
</gene>
<name>A0AA43ZC92_9HYPH</name>
<evidence type="ECO:0000313" key="3">
    <source>
        <dbReference type="Proteomes" id="UP001155840"/>
    </source>
</evidence>
<sequence>MHRFLLSISLLLASGSTAAVAAGMTEADIRDKIIGRTIYLEAPMGGEFPLNYRTSGVVDGDGKALGIGKLIQPSDTGKWWIADDKLCQQFTTWYKGAKMCFDLTATGADKVKWVRDNGESGMARIGN</sequence>
<accession>A0AA43ZC92</accession>
<reference evidence="2" key="1">
    <citation type="submission" date="2020-03" db="EMBL/GenBank/DDBJ databases">
        <title>Ferranicluibacter endophyticum gen. nov., sp. nov., a new genus isolated from Rubus ulmifolius Schott. stem.</title>
        <authorList>
            <person name="Roca-Couso R."/>
            <person name="Flores-Felix J.D."/>
            <person name="Igual J.M."/>
            <person name="Rivas R."/>
        </authorList>
    </citation>
    <scope>NUCLEOTIDE SEQUENCE</scope>
    <source>
        <strain evidence="2">CRRU44</strain>
    </source>
</reference>
<feature type="signal peptide" evidence="1">
    <location>
        <begin position="1"/>
        <end position="21"/>
    </location>
</feature>
<dbReference type="EMBL" id="JAANCM010000001">
    <property type="protein sequence ID" value="NHT74242.1"/>
    <property type="molecule type" value="Genomic_DNA"/>
</dbReference>
<evidence type="ECO:0000313" key="2">
    <source>
        <dbReference type="EMBL" id="NHT74242.1"/>
    </source>
</evidence>
<feature type="chain" id="PRO_5041437672" description="DUF995 domain-containing protein" evidence="1">
    <location>
        <begin position="22"/>
        <end position="127"/>
    </location>
</feature>
<organism evidence="2 3">
    <name type="scientific">Ferranicluibacter rubi</name>
    <dbReference type="NCBI Taxonomy" id="2715133"/>
    <lineage>
        <taxon>Bacteria</taxon>
        <taxon>Pseudomonadati</taxon>
        <taxon>Pseudomonadota</taxon>
        <taxon>Alphaproteobacteria</taxon>
        <taxon>Hyphomicrobiales</taxon>
        <taxon>Rhizobiaceae</taxon>
        <taxon>Ferranicluibacter</taxon>
    </lineage>
</organism>
<comment type="caution">
    <text evidence="2">The sequence shown here is derived from an EMBL/GenBank/DDBJ whole genome shotgun (WGS) entry which is preliminary data.</text>
</comment>
<protein>
    <recommendedName>
        <fullName evidence="4">DUF995 domain-containing protein</fullName>
    </recommendedName>
</protein>
<keyword evidence="1" id="KW-0732">Signal</keyword>
<dbReference type="Proteomes" id="UP001155840">
    <property type="component" value="Unassembled WGS sequence"/>
</dbReference>
<evidence type="ECO:0000256" key="1">
    <source>
        <dbReference type="SAM" id="SignalP"/>
    </source>
</evidence>
<keyword evidence="3" id="KW-1185">Reference proteome</keyword>